<proteinExistence type="predicted"/>
<gene>
    <name evidence="4" type="ORF">AMS68_003593</name>
</gene>
<protein>
    <recommendedName>
        <fullName evidence="3">NmrA-like domain-containing protein</fullName>
    </recommendedName>
</protein>
<reference evidence="4 5" key="1">
    <citation type="journal article" date="2016" name="Sci. Rep.">
        <title>Peltaster fructicola genome reveals evolution from an invasive phytopathogen to an ectophytic parasite.</title>
        <authorList>
            <person name="Xu C."/>
            <person name="Chen H."/>
            <person name="Gleason M.L."/>
            <person name="Xu J.R."/>
            <person name="Liu H."/>
            <person name="Zhang R."/>
            <person name="Sun G."/>
        </authorList>
    </citation>
    <scope>NUCLEOTIDE SEQUENCE [LARGE SCALE GENOMIC DNA]</scope>
    <source>
        <strain evidence="4 5">LNHT1506</strain>
    </source>
</reference>
<dbReference type="SUPFAM" id="SSF51735">
    <property type="entry name" value="NAD(P)-binding Rossmann-fold domains"/>
    <property type="match status" value="1"/>
</dbReference>
<dbReference type="AlphaFoldDB" id="A0A6H0XTS6"/>
<dbReference type="GO" id="GO:0016491">
    <property type="term" value="F:oxidoreductase activity"/>
    <property type="evidence" value="ECO:0007669"/>
    <property type="project" value="UniProtKB-KW"/>
</dbReference>
<name>A0A6H0XTS6_9PEZI</name>
<keyword evidence="5" id="KW-1185">Reference proteome</keyword>
<evidence type="ECO:0000256" key="2">
    <source>
        <dbReference type="ARBA" id="ARBA00023002"/>
    </source>
</evidence>
<evidence type="ECO:0000313" key="4">
    <source>
        <dbReference type="EMBL" id="QIW98075.1"/>
    </source>
</evidence>
<organism evidence="4 5">
    <name type="scientific">Peltaster fructicola</name>
    <dbReference type="NCBI Taxonomy" id="286661"/>
    <lineage>
        <taxon>Eukaryota</taxon>
        <taxon>Fungi</taxon>
        <taxon>Dikarya</taxon>
        <taxon>Ascomycota</taxon>
        <taxon>Pezizomycotina</taxon>
        <taxon>Dothideomycetes</taxon>
        <taxon>Dothideomycetes incertae sedis</taxon>
        <taxon>Peltaster</taxon>
    </lineage>
</organism>
<dbReference type="PANTHER" id="PTHR47706">
    <property type="entry name" value="NMRA-LIKE FAMILY PROTEIN"/>
    <property type="match status" value="1"/>
</dbReference>
<keyword evidence="1" id="KW-0521">NADP</keyword>
<dbReference type="Proteomes" id="UP000503462">
    <property type="component" value="Chromosome 2"/>
</dbReference>
<dbReference type="PANTHER" id="PTHR47706:SF7">
    <property type="entry name" value="CIPA-LIKE, PUTATIVE (AFU_ORTHOLOGUE AFUA_1G01630)-RELATED"/>
    <property type="match status" value="1"/>
</dbReference>
<dbReference type="InterPro" id="IPR036291">
    <property type="entry name" value="NAD(P)-bd_dom_sf"/>
</dbReference>
<evidence type="ECO:0000259" key="3">
    <source>
        <dbReference type="Pfam" id="PF05368"/>
    </source>
</evidence>
<dbReference type="Pfam" id="PF05368">
    <property type="entry name" value="NmrA"/>
    <property type="match status" value="1"/>
</dbReference>
<dbReference type="InterPro" id="IPR008030">
    <property type="entry name" value="NmrA-like"/>
</dbReference>
<keyword evidence="2" id="KW-0560">Oxidoreductase</keyword>
<accession>A0A6H0XTS6</accession>
<dbReference type="Gene3D" id="3.40.50.720">
    <property type="entry name" value="NAD(P)-binding Rossmann-like Domain"/>
    <property type="match status" value="1"/>
</dbReference>
<dbReference type="EMBL" id="CP051140">
    <property type="protein sequence ID" value="QIW98075.1"/>
    <property type="molecule type" value="Genomic_DNA"/>
</dbReference>
<feature type="domain" description="NmrA-like" evidence="3">
    <location>
        <begin position="7"/>
        <end position="138"/>
    </location>
</feature>
<dbReference type="InterPro" id="IPR051609">
    <property type="entry name" value="NmrA/Isoflavone_reductase-like"/>
</dbReference>
<evidence type="ECO:0000313" key="5">
    <source>
        <dbReference type="Proteomes" id="UP000503462"/>
    </source>
</evidence>
<sequence length="139" mass="14679">MSSTNIKNIAIVGVSGNSGSHMATALLKTGRFNLTAITRADSKSKPPKGIKAANVNYDDESSLVTALKGHEALVTTLGISAAPGTQEKLIRAAGEAGVSWIMPNEWTPDISSEDVRNDVAAFADVYRVKEYIKEVGKSS</sequence>
<evidence type="ECO:0000256" key="1">
    <source>
        <dbReference type="ARBA" id="ARBA00022857"/>
    </source>
</evidence>
<dbReference type="OrthoDB" id="419598at2759"/>